<dbReference type="PANTHER" id="PTHR43313:SF36">
    <property type="entry name" value="D-BETA-HYDROXYBUTYRATE DEHYDROGENASE, MITOCHONDRIAL"/>
    <property type="match status" value="1"/>
</dbReference>
<accession>A0A1D1VZC9</accession>
<gene>
    <name evidence="1" type="primary">RvY_16680</name>
    <name evidence="1" type="synonym">RvY_16680.1</name>
    <name evidence="1" type="ORF">RvY_16680-1</name>
</gene>
<reference evidence="1 2" key="1">
    <citation type="journal article" date="2016" name="Nat. Commun.">
        <title>Extremotolerant tardigrade genome and improved radiotolerance of human cultured cells by tardigrade-unique protein.</title>
        <authorList>
            <person name="Hashimoto T."/>
            <person name="Horikawa D.D."/>
            <person name="Saito Y."/>
            <person name="Kuwahara H."/>
            <person name="Kozuka-Hata H."/>
            <person name="Shin-I T."/>
            <person name="Minakuchi Y."/>
            <person name="Ohishi K."/>
            <person name="Motoyama A."/>
            <person name="Aizu T."/>
            <person name="Enomoto A."/>
            <person name="Kondo K."/>
            <person name="Tanaka S."/>
            <person name="Hara Y."/>
            <person name="Koshikawa S."/>
            <person name="Sagara H."/>
            <person name="Miura T."/>
            <person name="Yokobori S."/>
            <person name="Miyagawa K."/>
            <person name="Suzuki Y."/>
            <person name="Kubo T."/>
            <person name="Oyama M."/>
            <person name="Kohara Y."/>
            <person name="Fujiyama A."/>
            <person name="Arakawa K."/>
            <person name="Katayama T."/>
            <person name="Toyoda A."/>
            <person name="Kunieda T."/>
        </authorList>
    </citation>
    <scope>NUCLEOTIDE SEQUENCE [LARGE SCALE GENOMIC DNA]</scope>
    <source>
        <strain evidence="1 2">YOKOZUNA-1</strain>
    </source>
</reference>
<dbReference type="OrthoDB" id="5296at2759"/>
<evidence type="ECO:0000313" key="1">
    <source>
        <dbReference type="EMBL" id="GAV06742.1"/>
    </source>
</evidence>
<dbReference type="InterPro" id="IPR036291">
    <property type="entry name" value="NAD(P)-bd_dom_sf"/>
</dbReference>
<dbReference type="GO" id="GO:0016491">
    <property type="term" value="F:oxidoreductase activity"/>
    <property type="evidence" value="ECO:0007669"/>
    <property type="project" value="TreeGrafter"/>
</dbReference>
<dbReference type="SUPFAM" id="SSF51735">
    <property type="entry name" value="NAD(P)-binding Rossmann-fold domains"/>
    <property type="match status" value="1"/>
</dbReference>
<keyword evidence="2" id="KW-1185">Reference proteome</keyword>
<comment type="caution">
    <text evidence="1">The sequence shown here is derived from an EMBL/GenBank/DDBJ whole genome shotgun (WGS) entry which is preliminary data.</text>
</comment>
<organism evidence="1 2">
    <name type="scientific">Ramazzottius varieornatus</name>
    <name type="common">Water bear</name>
    <name type="synonym">Tardigrade</name>
    <dbReference type="NCBI Taxonomy" id="947166"/>
    <lineage>
        <taxon>Eukaryota</taxon>
        <taxon>Metazoa</taxon>
        <taxon>Ecdysozoa</taxon>
        <taxon>Tardigrada</taxon>
        <taxon>Eutardigrada</taxon>
        <taxon>Parachela</taxon>
        <taxon>Hypsibioidea</taxon>
        <taxon>Ramazzottiidae</taxon>
        <taxon>Ramazzottius</taxon>
    </lineage>
</organism>
<sequence>MTKYAQIGLADGLRRELNKFGIQVSTIEPGAYRSTELANNKALIRTIDRHWRALPHSIQNAYSEKYFSALQVHVPKVAALGSNKLEEPIRSIMKAFTSPRAKARYLAGSLATPVRVLRTCWINDQANNRCYDQSPYLNNTLKCWCRGNNCNCYKRPVIKTDSQKKTYYEMSNDPADFPSSADNDPFVTANPYEFMQNTIDLTHSNVTRPVVLDHSVLGQTVAQPLKCVMCDSELHRSYGSSEDDWLMPRQNKNREECWTNDWNKLKLLVRPCIHLQNASVASLPFNQCMMMYEFDNGDYHQYPVSVKRTCTVANNPDKSCFTDVQNPTVLHCYCKGPACNTYKRPRVKVSKQTGVTYYELYNPPAGLIEAKNRPGQGLYRECYVCDTGDRGIIHDRLTPESFRSAPDCFQSDPEILERFKISCVHIPLHKDNLMEFIFEVPPTRKMNYTRCVTYLAYHNNDILTGKPTRVARGCFRDDPSMIDGTCTKVHQTNTSIGPKGLAWMCTCEGDFCNNVGHTQLAMWPNGSHYYQQVILPRNNATDLSGMDVQNQGNSRGVIGRPAGAPLMFSGLVACAVVLF</sequence>
<dbReference type="EMBL" id="BDGG01000014">
    <property type="protein sequence ID" value="GAV06742.1"/>
    <property type="molecule type" value="Genomic_DNA"/>
</dbReference>
<evidence type="ECO:0000313" key="2">
    <source>
        <dbReference type="Proteomes" id="UP000186922"/>
    </source>
</evidence>
<dbReference type="GO" id="GO:0008202">
    <property type="term" value="P:steroid metabolic process"/>
    <property type="evidence" value="ECO:0007669"/>
    <property type="project" value="TreeGrafter"/>
</dbReference>
<dbReference type="STRING" id="947166.A0A1D1VZC9"/>
<name>A0A1D1VZC9_RAMVA</name>
<dbReference type="Proteomes" id="UP000186922">
    <property type="component" value="Unassembled WGS sequence"/>
</dbReference>
<proteinExistence type="predicted"/>
<dbReference type="PANTHER" id="PTHR43313">
    <property type="entry name" value="SHORT-CHAIN DEHYDROGENASE/REDUCTASE FAMILY 9C"/>
    <property type="match status" value="1"/>
</dbReference>
<dbReference type="Gene3D" id="3.40.50.720">
    <property type="entry name" value="NAD(P)-binding Rossmann-like Domain"/>
    <property type="match status" value="1"/>
</dbReference>
<protein>
    <submittedName>
        <fullName evidence="1">Uncharacterized protein</fullName>
    </submittedName>
</protein>
<dbReference type="AlphaFoldDB" id="A0A1D1VZC9"/>